<protein>
    <submittedName>
        <fullName evidence="2">Uncharacterized protein</fullName>
    </submittedName>
</protein>
<organism evidence="2 3">
    <name type="scientific">Portunus trituberculatus</name>
    <name type="common">Swimming crab</name>
    <name type="synonym">Neptunus trituberculatus</name>
    <dbReference type="NCBI Taxonomy" id="210409"/>
    <lineage>
        <taxon>Eukaryota</taxon>
        <taxon>Metazoa</taxon>
        <taxon>Ecdysozoa</taxon>
        <taxon>Arthropoda</taxon>
        <taxon>Crustacea</taxon>
        <taxon>Multicrustacea</taxon>
        <taxon>Malacostraca</taxon>
        <taxon>Eumalacostraca</taxon>
        <taxon>Eucarida</taxon>
        <taxon>Decapoda</taxon>
        <taxon>Pleocyemata</taxon>
        <taxon>Brachyura</taxon>
        <taxon>Eubrachyura</taxon>
        <taxon>Portunoidea</taxon>
        <taxon>Portunidae</taxon>
        <taxon>Portuninae</taxon>
        <taxon>Portunus</taxon>
    </lineage>
</organism>
<evidence type="ECO:0000256" key="1">
    <source>
        <dbReference type="SAM" id="MobiDB-lite"/>
    </source>
</evidence>
<keyword evidence="3" id="KW-1185">Reference proteome</keyword>
<name>A0A5B7FU50_PORTR</name>
<feature type="compositionally biased region" description="Acidic residues" evidence="1">
    <location>
        <begin position="29"/>
        <end position="65"/>
    </location>
</feature>
<dbReference type="AlphaFoldDB" id="A0A5B7FU50"/>
<accession>A0A5B7FU50</accession>
<gene>
    <name evidence="2" type="ORF">E2C01_042714</name>
</gene>
<feature type="compositionally biased region" description="Acidic residues" evidence="1">
    <location>
        <begin position="10"/>
        <end position="19"/>
    </location>
</feature>
<evidence type="ECO:0000313" key="2">
    <source>
        <dbReference type="EMBL" id="MPC48927.1"/>
    </source>
</evidence>
<dbReference type="EMBL" id="VSRR010008562">
    <property type="protein sequence ID" value="MPC48927.1"/>
    <property type="molecule type" value="Genomic_DNA"/>
</dbReference>
<sequence length="124" mass="13711">MEPLPFYDSCTEEDFDEDLIPSNVSESSSSEESDESRETEDNGTDEAETETDDGGNETEETDDDFAPASSLAPVESDNTDVDDPPDPLFKLKPLATAIRDQCQAVYKPGPMFVIDEYDSLQRES</sequence>
<comment type="caution">
    <text evidence="2">The sequence shown here is derived from an EMBL/GenBank/DDBJ whole genome shotgun (WGS) entry which is preliminary data.</text>
</comment>
<reference evidence="2 3" key="1">
    <citation type="submission" date="2019-05" db="EMBL/GenBank/DDBJ databases">
        <title>Another draft genome of Portunus trituberculatus and its Hox gene families provides insights of decapod evolution.</title>
        <authorList>
            <person name="Jeong J.-H."/>
            <person name="Song I."/>
            <person name="Kim S."/>
            <person name="Choi T."/>
            <person name="Kim D."/>
            <person name="Ryu S."/>
            <person name="Kim W."/>
        </authorList>
    </citation>
    <scope>NUCLEOTIDE SEQUENCE [LARGE SCALE GENOMIC DNA]</scope>
    <source>
        <tissue evidence="2">Muscle</tissue>
    </source>
</reference>
<dbReference type="Proteomes" id="UP000324222">
    <property type="component" value="Unassembled WGS sequence"/>
</dbReference>
<feature type="region of interest" description="Disordered" evidence="1">
    <location>
        <begin position="1"/>
        <end position="88"/>
    </location>
</feature>
<proteinExistence type="predicted"/>
<evidence type="ECO:0000313" key="3">
    <source>
        <dbReference type="Proteomes" id="UP000324222"/>
    </source>
</evidence>